<accession>G0MPW9</accession>
<keyword evidence="5 7" id="KW-0175">Coiled coil</keyword>
<feature type="transmembrane region" description="Helical" evidence="9">
    <location>
        <begin position="751"/>
        <end position="770"/>
    </location>
</feature>
<dbReference type="InterPro" id="IPR036872">
    <property type="entry name" value="CH_dom_sf"/>
</dbReference>
<protein>
    <recommendedName>
        <fullName evidence="10">Calponin-homology (CH) domain-containing protein</fullName>
    </recommendedName>
</protein>
<dbReference type="STRING" id="135651.G0MPW9"/>
<dbReference type="GO" id="GO:0031122">
    <property type="term" value="P:cytoplasmic microtubule organization"/>
    <property type="evidence" value="ECO:0007669"/>
    <property type="project" value="TreeGrafter"/>
</dbReference>
<gene>
    <name evidence="11" type="ORF">CAEBREN_01229</name>
</gene>
<dbReference type="GO" id="GO:0005737">
    <property type="term" value="C:cytoplasm"/>
    <property type="evidence" value="ECO:0007669"/>
    <property type="project" value="TreeGrafter"/>
</dbReference>
<comment type="subcellular location">
    <subcellularLocation>
        <location evidence="1">Cytoplasm</location>
        <location evidence="1">Cytoskeleton</location>
    </subcellularLocation>
</comment>
<comment type="similarity">
    <text evidence="2">Belongs to the hook family.</text>
</comment>
<dbReference type="AlphaFoldDB" id="G0MPW9"/>
<dbReference type="CDD" id="cd22211">
    <property type="entry name" value="HkD_SF"/>
    <property type="match status" value="1"/>
</dbReference>
<keyword evidence="3" id="KW-0963">Cytoplasm</keyword>
<dbReference type="GO" id="GO:0008017">
    <property type="term" value="F:microtubule binding"/>
    <property type="evidence" value="ECO:0007669"/>
    <property type="project" value="TreeGrafter"/>
</dbReference>
<reference evidence="12" key="1">
    <citation type="submission" date="2011-07" db="EMBL/GenBank/DDBJ databases">
        <authorList>
            <consortium name="Caenorhabditis brenneri Sequencing and Analysis Consortium"/>
            <person name="Wilson R.K."/>
        </authorList>
    </citation>
    <scope>NUCLEOTIDE SEQUENCE [LARGE SCALE GENOMIC DNA]</scope>
    <source>
        <strain evidence="12">PB2801</strain>
    </source>
</reference>
<keyword evidence="9" id="KW-1133">Transmembrane helix</keyword>
<dbReference type="PANTHER" id="PTHR18947">
    <property type="entry name" value="HOOK PROTEINS"/>
    <property type="match status" value="1"/>
</dbReference>
<dbReference type="FunCoup" id="G0MPW9">
    <property type="interactions" value="2136"/>
</dbReference>
<feature type="region of interest" description="Disordered" evidence="8">
    <location>
        <begin position="1"/>
        <end position="38"/>
    </location>
</feature>
<evidence type="ECO:0000256" key="2">
    <source>
        <dbReference type="ARBA" id="ARBA00006946"/>
    </source>
</evidence>
<keyword evidence="4" id="KW-0493">Microtubule</keyword>
<keyword evidence="9" id="KW-0812">Transmembrane</keyword>
<evidence type="ECO:0000256" key="1">
    <source>
        <dbReference type="ARBA" id="ARBA00004245"/>
    </source>
</evidence>
<dbReference type="GO" id="GO:0030705">
    <property type="term" value="P:cytoskeleton-dependent intracellular transport"/>
    <property type="evidence" value="ECO:0007669"/>
    <property type="project" value="InterPro"/>
</dbReference>
<name>G0MPW9_CAEBE</name>
<dbReference type="Gene3D" id="1.10.418.10">
    <property type="entry name" value="Calponin-like domain"/>
    <property type="match status" value="1"/>
</dbReference>
<evidence type="ECO:0000256" key="8">
    <source>
        <dbReference type="SAM" id="MobiDB-lite"/>
    </source>
</evidence>
<proteinExistence type="inferred from homology"/>
<feature type="coiled-coil region" evidence="7">
    <location>
        <begin position="433"/>
        <end position="488"/>
    </location>
</feature>
<keyword evidence="6" id="KW-0206">Cytoskeleton</keyword>
<evidence type="ECO:0000256" key="6">
    <source>
        <dbReference type="ARBA" id="ARBA00023212"/>
    </source>
</evidence>
<keyword evidence="12" id="KW-1185">Reference proteome</keyword>
<dbReference type="eggNOG" id="ENOG502QTJ1">
    <property type="taxonomic scope" value="Eukaryota"/>
</dbReference>
<evidence type="ECO:0000256" key="9">
    <source>
        <dbReference type="SAM" id="Phobius"/>
    </source>
</evidence>
<dbReference type="Proteomes" id="UP000008068">
    <property type="component" value="Unassembled WGS sequence"/>
</dbReference>
<dbReference type="PROSITE" id="PS50021">
    <property type="entry name" value="CH"/>
    <property type="match status" value="1"/>
</dbReference>
<dbReference type="InterPro" id="IPR043936">
    <property type="entry name" value="HOOK_N"/>
</dbReference>
<evidence type="ECO:0000256" key="5">
    <source>
        <dbReference type="ARBA" id="ARBA00023054"/>
    </source>
</evidence>
<sequence>MLDLTNQESDASENGNSKYADSTDGRGVGTSRRIDIDEPSLEERRRDLDDLAVWMSGLEATDLPLDDPHSLCNGRAFAELLHEIDKSFFDERWLETMPEMRTTSHLAVKRSNIRKLWRKMSDYIQNVMNRRICGARWEEIGDRVDGLDETDIPIAADIAMAVTFIALVGPNQEKYVHYSKIQTAKFAKEMTSVARLVGTVIEEMPDAIEPTFHEISELHDPQSDMRFSLPESSSINGNGLPERRRTSSNSDQVLAEAQLEIDALRAEKDSLQKEVDRLTKALESPPLDTSISSDTTNINILEKQNEELRVKRREAEERVLELEAALEQFQSTVEKLTLENDTLTSTQKEFNLLKTHLDTAQSDVEEWRAKANQYQADAELVKKREKEVKELQGQVKSLTSRLEHHVKTATIDEDNKAGMIQLRTQIGTLTANNVELNVALESKKRIVEQLEIQLIQHKEKVKELEDRKDDLIAERNELENKLLFKEQVTPRSLHESMFEAGNLSFDEKSKLPLEIENKRLAERIQELEALEPLKGEIITIKSQNGVLEEENLVVTKQKEELERQVAELNDKLAKNQQHASGDVVELKVQLEKANVEIERMRESETKAETKLTDMEKLLELRTNERDNHEVLLAKSKRVIDELEERARPIGEDETTSVHVFKEMKEENERLRQKVEKLETELNSTTQELEQENRLITSAAHQQVLDRSSDNVMNMRAHAGSDEPQTLLDSQKMSGALQWRSLSSAVRLHLPAAWTSFIGLGFFLIFAYILIQIFSSINAPPTA</sequence>
<evidence type="ECO:0000256" key="7">
    <source>
        <dbReference type="SAM" id="Coils"/>
    </source>
</evidence>
<dbReference type="HOGENOM" id="CLU_365346_0_0_1"/>
<evidence type="ECO:0000313" key="12">
    <source>
        <dbReference type="Proteomes" id="UP000008068"/>
    </source>
</evidence>
<feature type="coiled-coil region" evidence="7">
    <location>
        <begin position="544"/>
        <end position="694"/>
    </location>
</feature>
<feature type="compositionally biased region" description="Polar residues" evidence="8">
    <location>
        <begin position="1"/>
        <end position="20"/>
    </location>
</feature>
<dbReference type="GO" id="GO:0005874">
    <property type="term" value="C:microtubule"/>
    <property type="evidence" value="ECO:0007669"/>
    <property type="project" value="UniProtKB-KW"/>
</dbReference>
<dbReference type="EMBL" id="GL379806">
    <property type="protein sequence ID" value="EGT40988.1"/>
    <property type="molecule type" value="Genomic_DNA"/>
</dbReference>
<dbReference type="GO" id="GO:0005813">
    <property type="term" value="C:centrosome"/>
    <property type="evidence" value="ECO:0007669"/>
    <property type="project" value="TreeGrafter"/>
</dbReference>
<evidence type="ECO:0000313" key="11">
    <source>
        <dbReference type="EMBL" id="EGT40988.1"/>
    </source>
</evidence>
<organism evidence="12">
    <name type="scientific">Caenorhabditis brenneri</name>
    <name type="common">Nematode worm</name>
    <dbReference type="NCBI Taxonomy" id="135651"/>
    <lineage>
        <taxon>Eukaryota</taxon>
        <taxon>Metazoa</taxon>
        <taxon>Ecdysozoa</taxon>
        <taxon>Nematoda</taxon>
        <taxon>Chromadorea</taxon>
        <taxon>Rhabditida</taxon>
        <taxon>Rhabditina</taxon>
        <taxon>Rhabditomorpha</taxon>
        <taxon>Rhabditoidea</taxon>
        <taxon>Rhabditidae</taxon>
        <taxon>Peloderinae</taxon>
        <taxon>Caenorhabditis</taxon>
    </lineage>
</organism>
<feature type="domain" description="Calponin-homology (CH)" evidence="10">
    <location>
        <begin position="45"/>
        <end position="172"/>
    </location>
</feature>
<dbReference type="InterPro" id="IPR001715">
    <property type="entry name" value="CH_dom"/>
</dbReference>
<feature type="region of interest" description="Disordered" evidence="8">
    <location>
        <begin position="223"/>
        <end position="251"/>
    </location>
</feature>
<dbReference type="Pfam" id="PF19047">
    <property type="entry name" value="HOOK_N"/>
    <property type="match status" value="1"/>
</dbReference>
<dbReference type="InParanoid" id="G0MPW9"/>
<evidence type="ECO:0000256" key="4">
    <source>
        <dbReference type="ARBA" id="ARBA00022701"/>
    </source>
</evidence>
<evidence type="ECO:0000259" key="10">
    <source>
        <dbReference type="PROSITE" id="PS50021"/>
    </source>
</evidence>
<dbReference type="GO" id="GO:0051959">
    <property type="term" value="F:dynein light intermediate chain binding"/>
    <property type="evidence" value="ECO:0007669"/>
    <property type="project" value="TreeGrafter"/>
</dbReference>
<keyword evidence="9" id="KW-0472">Membrane</keyword>
<dbReference type="OMA" id="WRAKANQ"/>
<dbReference type="PANTHER" id="PTHR18947:SF39">
    <property type="entry name" value="PROTEIN HOOK"/>
    <property type="match status" value="1"/>
</dbReference>
<evidence type="ECO:0000256" key="3">
    <source>
        <dbReference type="ARBA" id="ARBA00022490"/>
    </source>
</evidence>
<dbReference type="SUPFAM" id="SSF116907">
    <property type="entry name" value="Hook domain"/>
    <property type="match status" value="1"/>
</dbReference>
<dbReference type="OrthoDB" id="49395at2759"/>